<evidence type="ECO:0000313" key="10">
    <source>
        <dbReference type="Proteomes" id="UP000694548"/>
    </source>
</evidence>
<organism evidence="9 10">
    <name type="scientific">Nothobranchius furzeri</name>
    <name type="common">Turquoise killifish</name>
    <dbReference type="NCBI Taxonomy" id="105023"/>
    <lineage>
        <taxon>Eukaryota</taxon>
        <taxon>Metazoa</taxon>
        <taxon>Chordata</taxon>
        <taxon>Craniata</taxon>
        <taxon>Vertebrata</taxon>
        <taxon>Euteleostomi</taxon>
        <taxon>Actinopterygii</taxon>
        <taxon>Neopterygii</taxon>
        <taxon>Teleostei</taxon>
        <taxon>Neoteleostei</taxon>
        <taxon>Acanthomorphata</taxon>
        <taxon>Ovalentaria</taxon>
        <taxon>Atherinomorphae</taxon>
        <taxon>Cyprinodontiformes</taxon>
        <taxon>Nothobranchiidae</taxon>
        <taxon>Nothobranchius</taxon>
    </lineage>
</organism>
<evidence type="ECO:0000256" key="4">
    <source>
        <dbReference type="ARBA" id="ARBA00023125"/>
    </source>
</evidence>
<accession>A0A8C6Q0L5</accession>
<reference evidence="9" key="1">
    <citation type="submission" date="2014-08" db="EMBL/GenBank/DDBJ databases">
        <authorList>
            <person name="Senf B."/>
            <person name="Petzold A."/>
            <person name="Downie B.R."/>
            <person name="Koch P."/>
            <person name="Platzer M."/>
        </authorList>
    </citation>
    <scope>NUCLEOTIDE SEQUENCE [LARGE SCALE GENOMIC DNA]</scope>
    <source>
        <strain evidence="9">GRZ</strain>
    </source>
</reference>
<dbReference type="GeneTree" id="ENSGT00940000161602"/>
<evidence type="ECO:0000259" key="8">
    <source>
        <dbReference type="PROSITE" id="PS50888"/>
    </source>
</evidence>
<dbReference type="InterPro" id="IPR011598">
    <property type="entry name" value="bHLH_dom"/>
</dbReference>
<keyword evidence="4" id="KW-0238">DNA-binding</keyword>
<evidence type="ECO:0000256" key="3">
    <source>
        <dbReference type="ARBA" id="ARBA00023015"/>
    </source>
</evidence>
<dbReference type="Pfam" id="PF00010">
    <property type="entry name" value="HLH"/>
    <property type="match status" value="1"/>
</dbReference>
<evidence type="ECO:0000256" key="6">
    <source>
        <dbReference type="ARBA" id="ARBA00023242"/>
    </source>
</evidence>
<evidence type="ECO:0000256" key="7">
    <source>
        <dbReference type="SAM" id="MobiDB-lite"/>
    </source>
</evidence>
<reference evidence="9" key="3">
    <citation type="submission" date="2025-09" db="UniProtKB">
        <authorList>
            <consortium name="Ensembl"/>
        </authorList>
    </citation>
    <scope>IDENTIFICATION</scope>
</reference>
<dbReference type="GO" id="GO:0046983">
    <property type="term" value="F:protein dimerization activity"/>
    <property type="evidence" value="ECO:0007669"/>
    <property type="project" value="InterPro"/>
</dbReference>
<gene>
    <name evidence="9" type="primary">HES2</name>
</gene>
<proteinExistence type="predicted"/>
<evidence type="ECO:0000313" key="9">
    <source>
        <dbReference type="Ensembl" id="ENSNFUP00015050938.1"/>
    </source>
</evidence>
<dbReference type="SUPFAM" id="SSF47459">
    <property type="entry name" value="HLH, helix-loop-helix DNA-binding domain"/>
    <property type="match status" value="1"/>
</dbReference>
<dbReference type="FunFam" id="4.10.280.10:FF:000009">
    <property type="entry name" value="Transcription factor HES-1"/>
    <property type="match status" value="1"/>
</dbReference>
<dbReference type="PROSITE" id="PS50888">
    <property type="entry name" value="BHLH"/>
    <property type="match status" value="1"/>
</dbReference>
<dbReference type="Gene3D" id="4.10.280.10">
    <property type="entry name" value="Helix-loop-helix DNA-binding domain"/>
    <property type="match status" value="1"/>
</dbReference>
<keyword evidence="3" id="KW-0805">Transcription regulation</keyword>
<dbReference type="AlphaFoldDB" id="A0A8C6Q0L5"/>
<keyword evidence="5" id="KW-0804">Transcription</keyword>
<reference evidence="9" key="2">
    <citation type="submission" date="2025-08" db="UniProtKB">
        <authorList>
            <consortium name="Ensembl"/>
        </authorList>
    </citation>
    <scope>IDENTIFICATION</scope>
</reference>
<dbReference type="InterPro" id="IPR036638">
    <property type="entry name" value="HLH_DNA-bd_sf"/>
</dbReference>
<dbReference type="GO" id="GO:0003677">
    <property type="term" value="F:DNA binding"/>
    <property type="evidence" value="ECO:0007669"/>
    <property type="project" value="UniProtKB-KW"/>
</dbReference>
<dbReference type="SMART" id="SM00353">
    <property type="entry name" value="HLH"/>
    <property type="match status" value="1"/>
</dbReference>
<evidence type="ECO:0000256" key="2">
    <source>
        <dbReference type="ARBA" id="ARBA00022491"/>
    </source>
</evidence>
<evidence type="ECO:0000256" key="5">
    <source>
        <dbReference type="ARBA" id="ARBA00023163"/>
    </source>
</evidence>
<feature type="compositionally biased region" description="Polar residues" evidence="7">
    <location>
        <begin position="191"/>
        <end position="204"/>
    </location>
</feature>
<sequence>MTMNMSPNMTYEAPAPLSPRLTVAQRKEALELRKTMKPLMEKRRRARINDSLNRLKNLILPLTGRDKTFYSKLEKADILEMTVRFLSDVPPVSTKNPADSYNKGVKACLQRVSALLPKINLEEDACKRVNSFIQKTASATNTPTCLNCCAQSSRTSPQIQQRLRSLKSSFSSKLESQTRSSSAAAPVRAQSGPQPLSTNVWRPW</sequence>
<dbReference type="InterPro" id="IPR050370">
    <property type="entry name" value="HES_HEY"/>
</dbReference>
<keyword evidence="2" id="KW-0678">Repressor</keyword>
<feature type="region of interest" description="Disordered" evidence="7">
    <location>
        <begin position="169"/>
        <end position="204"/>
    </location>
</feature>
<dbReference type="OrthoDB" id="6085656at2759"/>
<evidence type="ECO:0000256" key="1">
    <source>
        <dbReference type="ARBA" id="ARBA00004123"/>
    </source>
</evidence>
<protein>
    <submittedName>
        <fullName evidence="9">Hes family bHLH transcription factor 2</fullName>
    </submittedName>
</protein>
<keyword evidence="6" id="KW-0539">Nucleus</keyword>
<dbReference type="PANTHER" id="PTHR10985">
    <property type="entry name" value="BASIC HELIX-LOOP-HELIX TRANSCRIPTION FACTOR, HES-RELATED"/>
    <property type="match status" value="1"/>
</dbReference>
<dbReference type="Ensembl" id="ENSNFUT00015053130.1">
    <property type="protein sequence ID" value="ENSNFUP00015050938.1"/>
    <property type="gene ID" value="ENSNFUG00015023891.1"/>
</dbReference>
<comment type="subcellular location">
    <subcellularLocation>
        <location evidence="1">Nucleus</location>
    </subcellularLocation>
</comment>
<dbReference type="Proteomes" id="UP000694548">
    <property type="component" value="Chromosome sgr15"/>
</dbReference>
<dbReference type="GO" id="GO:0005634">
    <property type="term" value="C:nucleus"/>
    <property type="evidence" value="ECO:0007669"/>
    <property type="project" value="UniProtKB-SubCell"/>
</dbReference>
<keyword evidence="10" id="KW-1185">Reference proteome</keyword>
<name>A0A8C6Q0L5_NOTFU</name>
<feature type="domain" description="BHLH" evidence="8">
    <location>
        <begin position="32"/>
        <end position="89"/>
    </location>
</feature>